<dbReference type="Gene3D" id="1.20.58.480">
    <property type="match status" value="1"/>
</dbReference>
<keyword evidence="2 4" id="KW-0479">Metal-binding</keyword>
<dbReference type="InterPro" id="IPR000898">
    <property type="entry name" value="Indolamine_dOase"/>
</dbReference>
<dbReference type="EMBL" id="SKBQ01000015">
    <property type="protein sequence ID" value="TPX16829.1"/>
    <property type="molecule type" value="Genomic_DNA"/>
</dbReference>
<dbReference type="OrthoDB" id="540174at2759"/>
<dbReference type="GeneID" id="41970838"/>
<sequence length="447" mass="49757">MSPHAVITPTISPVIDEAITKEFAVTENGFLPKSAPSKRLSDSYYAPWERLAYRLPLLIQEERIRCEVDLLPVLSVDNLRSEEDWRRAYVILTFLTHGYIWGGQKAAEILPPAITVPLLKISSHLELPPVATYAGLALWNFASPSSSFEDVESLKALLTFTGTEDESWFYMVSVAMECQGAQVISKMLRALEALRVRDLDSVSAALEWLPERFRTIGDMLDRMHERCDPMVFYHDIRPFLAGTKNMSAAGLPRGVFFDEGDGKGKWTELRGGSNGQSSLIQFFDEVLGVEHKPATRQSPTGKKEEVSYHEEVRGYMPGPHRRFLEHLPRLGSIRNYVAQIADREGNDGEAISPEEARLRVAYKGATAALTEFRNRHLNLVARFIILPARQGRNGPGRPGAENLASASSALARQKGAQAELTGTGGTALLPFLKHVRDETWRAGSEIK</sequence>
<dbReference type="Proteomes" id="UP000319257">
    <property type="component" value="Unassembled WGS sequence"/>
</dbReference>
<dbReference type="GO" id="GO:0005737">
    <property type="term" value="C:cytoplasm"/>
    <property type="evidence" value="ECO:0007669"/>
    <property type="project" value="TreeGrafter"/>
</dbReference>
<dbReference type="GO" id="GO:0033754">
    <property type="term" value="F:indoleamine 2,3-dioxygenase activity"/>
    <property type="evidence" value="ECO:0007669"/>
    <property type="project" value="TreeGrafter"/>
</dbReference>
<dbReference type="GO" id="GO:0046872">
    <property type="term" value="F:metal ion binding"/>
    <property type="evidence" value="ECO:0007669"/>
    <property type="project" value="UniProtKB-KW"/>
</dbReference>
<protein>
    <recommendedName>
        <fullName evidence="7">Indoleamine 2,3-dioxygenase</fullName>
    </recommendedName>
</protein>
<dbReference type="PROSITE" id="PS00876">
    <property type="entry name" value="IDO_1"/>
    <property type="match status" value="1"/>
</dbReference>
<dbReference type="AlphaFoldDB" id="A0A507BHL3"/>
<evidence type="ECO:0000256" key="1">
    <source>
        <dbReference type="ARBA" id="ARBA00007119"/>
    </source>
</evidence>
<evidence type="ECO:0000313" key="6">
    <source>
        <dbReference type="Proteomes" id="UP000319257"/>
    </source>
</evidence>
<reference evidence="5 6" key="1">
    <citation type="submission" date="2019-06" db="EMBL/GenBank/DDBJ databases">
        <title>Draft genome sequence of the filamentous fungus Phialemoniopsis curvata isolated from diesel fuel.</title>
        <authorList>
            <person name="Varaljay V.A."/>
            <person name="Lyon W.J."/>
            <person name="Crouch A.L."/>
            <person name="Drake C.E."/>
            <person name="Hollomon J.M."/>
            <person name="Nadeau L.J."/>
            <person name="Nunn H.S."/>
            <person name="Stevenson B.S."/>
            <person name="Bojanowski C.L."/>
            <person name="Crookes-Goodson W.J."/>
        </authorList>
    </citation>
    <scope>NUCLEOTIDE SEQUENCE [LARGE SCALE GENOMIC DNA]</scope>
    <source>
        <strain evidence="5 6">D216</strain>
    </source>
</reference>
<dbReference type="PANTHER" id="PTHR28657:SF10">
    <property type="entry name" value="INDOLEAMINE 2,3-DIOXYGENASE"/>
    <property type="match status" value="1"/>
</dbReference>
<keyword evidence="6" id="KW-1185">Reference proteome</keyword>
<dbReference type="InParanoid" id="A0A507BHL3"/>
<evidence type="ECO:0000256" key="2">
    <source>
        <dbReference type="ARBA" id="ARBA00022723"/>
    </source>
</evidence>
<feature type="binding site" description="proximal binding residue" evidence="4">
    <location>
        <position position="376"/>
    </location>
    <ligand>
        <name>heme b</name>
        <dbReference type="ChEBI" id="CHEBI:60344"/>
    </ligand>
    <ligandPart>
        <name>Fe</name>
        <dbReference type="ChEBI" id="CHEBI:18248"/>
    </ligandPart>
</feature>
<dbReference type="Pfam" id="PF01231">
    <property type="entry name" value="IDO"/>
    <property type="match status" value="1"/>
</dbReference>
<dbReference type="SUPFAM" id="SSF140959">
    <property type="entry name" value="Indolic compounds 2,3-dioxygenase-like"/>
    <property type="match status" value="1"/>
</dbReference>
<comment type="similarity">
    <text evidence="1">Belongs to the indoleamine 2,3-dioxygenase family.</text>
</comment>
<dbReference type="FunCoup" id="A0A507BHL3">
    <property type="interactions" value="128"/>
</dbReference>
<dbReference type="InterPro" id="IPR037217">
    <property type="entry name" value="Trp/Indoleamine_2_3_dOase-like"/>
</dbReference>
<organism evidence="5 6">
    <name type="scientific">Thyridium curvatum</name>
    <dbReference type="NCBI Taxonomy" id="1093900"/>
    <lineage>
        <taxon>Eukaryota</taxon>
        <taxon>Fungi</taxon>
        <taxon>Dikarya</taxon>
        <taxon>Ascomycota</taxon>
        <taxon>Pezizomycotina</taxon>
        <taxon>Sordariomycetes</taxon>
        <taxon>Sordariomycetidae</taxon>
        <taxon>Thyridiales</taxon>
        <taxon>Thyridiaceae</taxon>
        <taxon>Thyridium</taxon>
    </lineage>
</organism>
<evidence type="ECO:0000313" key="5">
    <source>
        <dbReference type="EMBL" id="TPX16829.1"/>
    </source>
</evidence>
<comment type="caution">
    <text evidence="5">The sequence shown here is derived from an EMBL/GenBank/DDBJ whole genome shotgun (WGS) entry which is preliminary data.</text>
</comment>
<evidence type="ECO:0008006" key="7">
    <source>
        <dbReference type="Google" id="ProtNLM"/>
    </source>
</evidence>
<dbReference type="RefSeq" id="XP_030998540.1">
    <property type="nucleotide sequence ID" value="XM_031137687.1"/>
</dbReference>
<keyword evidence="4" id="KW-0349">Heme</keyword>
<dbReference type="GO" id="GO:0020037">
    <property type="term" value="F:heme binding"/>
    <property type="evidence" value="ECO:0007669"/>
    <property type="project" value="InterPro"/>
</dbReference>
<evidence type="ECO:0000256" key="4">
    <source>
        <dbReference type="PIRSR" id="PIRSR600898-1"/>
    </source>
</evidence>
<proteinExistence type="inferred from homology"/>
<dbReference type="STRING" id="1093900.A0A507BHL3"/>
<evidence type="ECO:0000256" key="3">
    <source>
        <dbReference type="ARBA" id="ARBA00023004"/>
    </source>
</evidence>
<keyword evidence="3 4" id="KW-0408">Iron</keyword>
<dbReference type="GO" id="GO:0034354">
    <property type="term" value="P:'de novo' NAD+ biosynthetic process from L-tryptophan"/>
    <property type="evidence" value="ECO:0007669"/>
    <property type="project" value="TreeGrafter"/>
</dbReference>
<gene>
    <name evidence="5" type="ORF">E0L32_003391</name>
</gene>
<name>A0A507BHL3_9PEZI</name>
<dbReference type="GO" id="GO:0019441">
    <property type="term" value="P:L-tryptophan catabolic process to kynurenine"/>
    <property type="evidence" value="ECO:0007669"/>
    <property type="project" value="InterPro"/>
</dbReference>
<accession>A0A507BHL3</accession>
<dbReference type="PANTHER" id="PTHR28657">
    <property type="entry name" value="INDOLEAMINE 2,3-DIOXYGENASE"/>
    <property type="match status" value="1"/>
</dbReference>